<comment type="subunit">
    <text evidence="9">The complex comprises the extracytoplasmic solute receptor protein and the two transmembrane proteins.</text>
</comment>
<dbReference type="PANTHER" id="PTHR35011:SF2">
    <property type="entry name" value="2,3-DIKETO-L-GULONATE TRAP TRANSPORTER SMALL PERMEASE PROTEIN YIAM"/>
    <property type="match status" value="1"/>
</dbReference>
<keyword evidence="2 9" id="KW-0813">Transport</keyword>
<feature type="transmembrane region" description="Helical" evidence="9">
    <location>
        <begin position="85"/>
        <end position="107"/>
    </location>
</feature>
<name>A0A7S8HBQ2_9HYPH</name>
<comment type="function">
    <text evidence="9">Part of the tripartite ATP-independent periplasmic (TRAP) transport system.</text>
</comment>
<evidence type="ECO:0000256" key="3">
    <source>
        <dbReference type="ARBA" id="ARBA00022475"/>
    </source>
</evidence>
<evidence type="ECO:0000256" key="2">
    <source>
        <dbReference type="ARBA" id="ARBA00022448"/>
    </source>
</evidence>
<dbReference type="Pfam" id="PF04290">
    <property type="entry name" value="DctQ"/>
    <property type="match status" value="1"/>
</dbReference>
<dbReference type="GO" id="GO:0022857">
    <property type="term" value="F:transmembrane transporter activity"/>
    <property type="evidence" value="ECO:0007669"/>
    <property type="project" value="UniProtKB-UniRule"/>
</dbReference>
<keyword evidence="12" id="KW-1185">Reference proteome</keyword>
<keyword evidence="7 9" id="KW-0472">Membrane</keyword>
<dbReference type="Proteomes" id="UP000593594">
    <property type="component" value="Chromosome"/>
</dbReference>
<dbReference type="RefSeq" id="WP_246479726.1">
    <property type="nucleotide sequence ID" value="NZ_CP058214.1"/>
</dbReference>
<dbReference type="GO" id="GO:0005886">
    <property type="term" value="C:plasma membrane"/>
    <property type="evidence" value="ECO:0007669"/>
    <property type="project" value="UniProtKB-SubCell"/>
</dbReference>
<evidence type="ECO:0000256" key="6">
    <source>
        <dbReference type="ARBA" id="ARBA00022989"/>
    </source>
</evidence>
<gene>
    <name evidence="11" type="ORF">HW532_08325</name>
</gene>
<keyword evidence="6 9" id="KW-1133">Transmembrane helix</keyword>
<protein>
    <recommendedName>
        <fullName evidence="9">TRAP transporter small permease protein</fullName>
    </recommendedName>
</protein>
<reference evidence="11 12" key="1">
    <citation type="submission" date="2020-06" db="EMBL/GenBank/DDBJ databases">
        <title>Genome sequence of 2 isolates from Red Sea Mangroves.</title>
        <authorList>
            <person name="Sefrji F."/>
            <person name="Michoud G."/>
            <person name="Merlino G."/>
            <person name="Daffonchio D."/>
        </authorList>
    </citation>
    <scope>NUCLEOTIDE SEQUENCE [LARGE SCALE GENOMIC DNA]</scope>
    <source>
        <strain evidence="11 12">R1DC25</strain>
    </source>
</reference>
<dbReference type="KEGG" id="kmn:HW532_08325"/>
<proteinExistence type="inferred from homology"/>
<accession>A0A7S8HBQ2</accession>
<dbReference type="EMBL" id="CP058214">
    <property type="protein sequence ID" value="QPC42704.1"/>
    <property type="molecule type" value="Genomic_DNA"/>
</dbReference>
<keyword evidence="5 9" id="KW-0812">Transmembrane</keyword>
<dbReference type="InterPro" id="IPR007387">
    <property type="entry name" value="TRAP_DctQ"/>
</dbReference>
<evidence type="ECO:0000313" key="12">
    <source>
        <dbReference type="Proteomes" id="UP000593594"/>
    </source>
</evidence>
<feature type="transmembrane region" description="Helical" evidence="9">
    <location>
        <begin position="12"/>
        <end position="35"/>
    </location>
</feature>
<feature type="domain" description="Tripartite ATP-independent periplasmic transporters DctQ component" evidence="10">
    <location>
        <begin position="24"/>
        <end position="148"/>
    </location>
</feature>
<evidence type="ECO:0000256" key="9">
    <source>
        <dbReference type="RuleBase" id="RU369079"/>
    </source>
</evidence>
<dbReference type="InterPro" id="IPR055348">
    <property type="entry name" value="DctQ"/>
</dbReference>
<comment type="subcellular location">
    <subcellularLocation>
        <location evidence="1 9">Cell inner membrane</location>
        <topology evidence="1 9">Multi-pass membrane protein</topology>
    </subcellularLocation>
</comment>
<evidence type="ECO:0000256" key="4">
    <source>
        <dbReference type="ARBA" id="ARBA00022519"/>
    </source>
</evidence>
<feature type="transmembrane region" description="Helical" evidence="9">
    <location>
        <begin position="47"/>
        <end position="65"/>
    </location>
</feature>
<sequence>MLDRFRTGLERVLAIVSIGLMAALAILVVAAVISRKLGSSFTWYDEVASVMLAWITYYGAALAALKRAHLGFPNLVATLPPGLRLPLVLLAEGLVIFFFVMVTWSGYQVVEILRGDTLTSLPWVPVRFTQSVIPIGGALFIVAELLTVPERLSEARHGAPAADPDRVLEGVEK</sequence>
<keyword evidence="3" id="KW-1003">Cell membrane</keyword>
<evidence type="ECO:0000256" key="7">
    <source>
        <dbReference type="ARBA" id="ARBA00023136"/>
    </source>
</evidence>
<keyword evidence="4 9" id="KW-0997">Cell inner membrane</keyword>
<evidence type="ECO:0000256" key="5">
    <source>
        <dbReference type="ARBA" id="ARBA00022692"/>
    </source>
</evidence>
<evidence type="ECO:0000313" key="11">
    <source>
        <dbReference type="EMBL" id="QPC42704.1"/>
    </source>
</evidence>
<dbReference type="PANTHER" id="PTHR35011">
    <property type="entry name" value="2,3-DIKETO-L-GULONATE TRAP TRANSPORTER SMALL PERMEASE PROTEIN YIAM"/>
    <property type="match status" value="1"/>
</dbReference>
<comment type="similarity">
    <text evidence="8 9">Belongs to the TRAP transporter small permease family.</text>
</comment>
<organism evidence="11 12">
    <name type="scientific">Kaustia mangrovi</name>
    <dbReference type="NCBI Taxonomy" id="2593653"/>
    <lineage>
        <taxon>Bacteria</taxon>
        <taxon>Pseudomonadati</taxon>
        <taxon>Pseudomonadota</taxon>
        <taxon>Alphaproteobacteria</taxon>
        <taxon>Hyphomicrobiales</taxon>
        <taxon>Parvibaculaceae</taxon>
        <taxon>Kaustia</taxon>
    </lineage>
</organism>
<dbReference type="GO" id="GO:0015740">
    <property type="term" value="P:C4-dicarboxylate transport"/>
    <property type="evidence" value="ECO:0007669"/>
    <property type="project" value="TreeGrafter"/>
</dbReference>
<dbReference type="AlphaFoldDB" id="A0A7S8HBQ2"/>
<evidence type="ECO:0000256" key="8">
    <source>
        <dbReference type="ARBA" id="ARBA00038436"/>
    </source>
</evidence>
<evidence type="ECO:0000259" key="10">
    <source>
        <dbReference type="Pfam" id="PF04290"/>
    </source>
</evidence>
<evidence type="ECO:0000256" key="1">
    <source>
        <dbReference type="ARBA" id="ARBA00004429"/>
    </source>
</evidence>
<feature type="transmembrane region" description="Helical" evidence="9">
    <location>
        <begin position="127"/>
        <end position="146"/>
    </location>
</feature>